<evidence type="ECO:0000256" key="1">
    <source>
        <dbReference type="ARBA" id="ARBA00004123"/>
    </source>
</evidence>
<dbReference type="GO" id="GO:0016324">
    <property type="term" value="C:apical plasma membrane"/>
    <property type="evidence" value="ECO:0007669"/>
    <property type="project" value="UniProtKB-SubCell"/>
</dbReference>
<feature type="domain" description="Transcription elongation factor Eaf N-terminal" evidence="17">
    <location>
        <begin position="17"/>
        <end position="113"/>
    </location>
</feature>
<evidence type="ECO:0000256" key="3">
    <source>
        <dbReference type="ARBA" id="ARBA00004651"/>
    </source>
</evidence>
<evidence type="ECO:0000256" key="16">
    <source>
        <dbReference type="SAM" id="Phobius"/>
    </source>
</evidence>
<dbReference type="GO" id="GO:0015293">
    <property type="term" value="F:symporter activity"/>
    <property type="evidence" value="ECO:0007669"/>
    <property type="project" value="UniProtKB-KW"/>
</dbReference>
<feature type="transmembrane region" description="Helical" evidence="16">
    <location>
        <begin position="431"/>
        <end position="452"/>
    </location>
</feature>
<accession>A0AA41T7J9</accession>
<reference evidence="18" key="1">
    <citation type="submission" date="2020-03" db="EMBL/GenBank/DDBJ databases">
        <title>Studies in the Genomics of Life Span.</title>
        <authorList>
            <person name="Glass D."/>
        </authorList>
    </citation>
    <scope>NUCLEOTIDE SEQUENCE</scope>
    <source>
        <strain evidence="18">SUZIE</strain>
        <tissue evidence="18">Muscle</tissue>
    </source>
</reference>
<keyword evidence="5" id="KW-1003">Cell membrane</keyword>
<evidence type="ECO:0000313" key="18">
    <source>
        <dbReference type="EMBL" id="MBZ3886439.1"/>
    </source>
</evidence>
<dbReference type="EMBL" id="JAATJV010408455">
    <property type="protein sequence ID" value="MBZ3886439.1"/>
    <property type="molecule type" value="Genomic_DNA"/>
</dbReference>
<dbReference type="Pfam" id="PF00854">
    <property type="entry name" value="PTR2"/>
    <property type="match status" value="2"/>
</dbReference>
<evidence type="ECO:0000256" key="9">
    <source>
        <dbReference type="ARBA" id="ARBA00023015"/>
    </source>
</evidence>
<name>A0AA41T7J9_SCICA</name>
<dbReference type="FunFam" id="1.20.1250.20:FF:000158">
    <property type="entry name" value="Solute carrier family 15 member 2"/>
    <property type="match status" value="1"/>
</dbReference>
<feature type="transmembrane region" description="Helical" evidence="16">
    <location>
        <begin position="704"/>
        <end position="726"/>
    </location>
</feature>
<organism evidence="18 19">
    <name type="scientific">Sciurus carolinensis</name>
    <name type="common">Eastern gray squirrel</name>
    <dbReference type="NCBI Taxonomy" id="30640"/>
    <lineage>
        <taxon>Eukaryota</taxon>
        <taxon>Metazoa</taxon>
        <taxon>Chordata</taxon>
        <taxon>Craniata</taxon>
        <taxon>Vertebrata</taxon>
        <taxon>Euteleostomi</taxon>
        <taxon>Mammalia</taxon>
        <taxon>Eutheria</taxon>
        <taxon>Euarchontoglires</taxon>
        <taxon>Glires</taxon>
        <taxon>Rodentia</taxon>
        <taxon>Sciuromorpha</taxon>
        <taxon>Sciuridae</taxon>
        <taxon>Sciurinae</taxon>
        <taxon>Sciurini</taxon>
        <taxon>Sciurus</taxon>
    </lineage>
</organism>
<feature type="region of interest" description="Disordered" evidence="15">
    <location>
        <begin position="170"/>
        <end position="223"/>
    </location>
</feature>
<keyword evidence="13" id="KW-0325">Glycoprotein</keyword>
<evidence type="ECO:0000256" key="4">
    <source>
        <dbReference type="ARBA" id="ARBA00007798"/>
    </source>
</evidence>
<dbReference type="AlphaFoldDB" id="A0AA41T7J9"/>
<dbReference type="PANTHER" id="PTHR15970">
    <property type="entry name" value="ELL-ASSOCIATED FACTOR EAF"/>
    <property type="match status" value="1"/>
</dbReference>
<evidence type="ECO:0000256" key="11">
    <source>
        <dbReference type="ARBA" id="ARBA00023159"/>
    </source>
</evidence>
<feature type="transmembrane region" description="Helical" evidence="16">
    <location>
        <begin position="393"/>
        <end position="411"/>
    </location>
</feature>
<feature type="region of interest" description="Disordered" evidence="15">
    <location>
        <begin position="117"/>
        <end position="154"/>
    </location>
</feature>
<comment type="subcellular location">
    <subcellularLocation>
        <location evidence="2">Apical cell membrane</location>
    </subcellularLocation>
    <subcellularLocation>
        <location evidence="3">Cell membrane</location>
        <topology evidence="3">Multi-pass membrane protein</topology>
    </subcellularLocation>
    <subcellularLocation>
        <location evidence="1">Nucleus</location>
    </subcellularLocation>
</comment>
<sequence length="758" mass="84790">MNGPAGLSRIDRHERVLQLGESFEKQPRCAFHTIRYDFKPASIDTSCEGDLEVGKGEQVTITLPNIEGSTTPVTVFKGSKKPYLKECILIINHDTGECRLEKLSSNITVKKTRVEGSSKIQYRKEQQQQQMQNSTRLPNLVKHSPSEDKMSPTSLMDDIERELKAEASLMDQMSSCDSSSDSESSSSSSSEDSSSDSEDEGDRSSPSDPGNYISGHPTMSAVPQYRTSDVDTSHNIFHDNSGLLMNTLQLELPENQINIEISFAYEKKQEEEKICGSSYPLSIAFIVVNEFCERFSYYGMKGDVQCFGDDCYALAFGVPGLLMVIALVVFAMGSKMYKKPPPEGNIVAQVIKCIWFAISNRFKNRSGDIPKRQHWLDWASEKYPKHLIMDVKALTRILFLYIPLPMFWALLDQQGSRWTLQATKMNGNLVLNPFLVLIFIPLFDLVIYRLIAKCGISFSSLRKMAIGMILACLAFAVAAVIEIKINEMAPPQPGSQEIYLQILNLADDEVNVTVLGNGNHSLLTESIKSFQVKDIENKTMNGMTAIRFINTLHEDVNISLGTDIPLNVGEDYGVSPYRTVQRGEYTAVRCKTEDKEFSLNLGLLDFGASYLFVITNITNQGLQAWKMEDIPVNEMSIAWQLPQYILVTAAEVMFSVTGLEFSYSQAPSSMKSVLQAAWLLTVAVGNIIVLVVAQFSGLVQWAEFVLFSCLLLVVCLIFSIMGYYYVPVKSEDIHRPADKQILNFQGNMINLETKNTKL</sequence>
<dbReference type="PANTHER" id="PTHR15970:SF7">
    <property type="entry name" value="ELL-ASSOCIATED FACTOR 2"/>
    <property type="match status" value="1"/>
</dbReference>
<dbReference type="InterPro" id="IPR036259">
    <property type="entry name" value="MFS_trans_sf"/>
</dbReference>
<feature type="compositionally biased region" description="Low complexity" evidence="15">
    <location>
        <begin position="174"/>
        <end position="192"/>
    </location>
</feature>
<evidence type="ECO:0000256" key="6">
    <source>
        <dbReference type="ARBA" id="ARBA00022692"/>
    </source>
</evidence>
<keyword evidence="14" id="KW-0539">Nucleus</keyword>
<keyword evidence="12" id="KW-0804">Transcription</keyword>
<evidence type="ECO:0000256" key="14">
    <source>
        <dbReference type="ARBA" id="ARBA00023242"/>
    </source>
</evidence>
<feature type="transmembrane region" description="Helical" evidence="16">
    <location>
        <begin position="676"/>
        <end position="698"/>
    </location>
</feature>
<feature type="compositionally biased region" description="Basic and acidic residues" evidence="15">
    <location>
        <begin position="117"/>
        <end position="126"/>
    </location>
</feature>
<gene>
    <name evidence="18" type="ORF">SUZIE_187955</name>
</gene>
<protein>
    <submittedName>
        <fullName evidence="18">Solute carrier family 15 member 2</fullName>
    </submittedName>
</protein>
<proteinExistence type="inferred from homology"/>
<evidence type="ECO:0000256" key="7">
    <source>
        <dbReference type="ARBA" id="ARBA00022847"/>
    </source>
</evidence>
<evidence type="ECO:0000256" key="13">
    <source>
        <dbReference type="ARBA" id="ARBA00023180"/>
    </source>
</evidence>
<evidence type="ECO:0000256" key="15">
    <source>
        <dbReference type="SAM" id="MobiDB-lite"/>
    </source>
</evidence>
<keyword evidence="9" id="KW-0805">Transcription regulation</keyword>
<dbReference type="InterPro" id="IPR000109">
    <property type="entry name" value="POT_fam"/>
</dbReference>
<dbReference type="GO" id="GO:0006368">
    <property type="term" value="P:transcription elongation by RNA polymerase II"/>
    <property type="evidence" value="ECO:0007669"/>
    <property type="project" value="InterPro"/>
</dbReference>
<evidence type="ECO:0000256" key="12">
    <source>
        <dbReference type="ARBA" id="ARBA00023163"/>
    </source>
</evidence>
<feature type="transmembrane region" description="Helical" evidence="16">
    <location>
        <begin position="312"/>
        <end position="332"/>
    </location>
</feature>
<evidence type="ECO:0000256" key="5">
    <source>
        <dbReference type="ARBA" id="ARBA00022475"/>
    </source>
</evidence>
<dbReference type="Proteomes" id="UP001166674">
    <property type="component" value="Unassembled WGS sequence"/>
</dbReference>
<dbReference type="InterPro" id="IPR019194">
    <property type="entry name" value="Tscrpt_elong_fac_Eaf_N"/>
</dbReference>
<dbReference type="InterPro" id="IPR027093">
    <property type="entry name" value="EAF_fam"/>
</dbReference>
<keyword evidence="7" id="KW-0769">Symport</keyword>
<keyword evidence="19" id="KW-1185">Reference proteome</keyword>
<dbReference type="Pfam" id="PF09816">
    <property type="entry name" value="EAF"/>
    <property type="match status" value="1"/>
</dbReference>
<evidence type="ECO:0000313" key="19">
    <source>
        <dbReference type="Proteomes" id="UP001166674"/>
    </source>
</evidence>
<evidence type="ECO:0000256" key="8">
    <source>
        <dbReference type="ARBA" id="ARBA00022989"/>
    </source>
</evidence>
<evidence type="ECO:0000256" key="10">
    <source>
        <dbReference type="ARBA" id="ARBA00023136"/>
    </source>
</evidence>
<keyword evidence="10 16" id="KW-0472">Membrane</keyword>
<keyword evidence="8 16" id="KW-1133">Transmembrane helix</keyword>
<feature type="transmembrane region" description="Helical" evidence="16">
    <location>
        <begin position="464"/>
        <end position="481"/>
    </location>
</feature>
<dbReference type="GO" id="GO:0032783">
    <property type="term" value="C:super elongation complex"/>
    <property type="evidence" value="ECO:0007669"/>
    <property type="project" value="InterPro"/>
</dbReference>
<comment type="similarity">
    <text evidence="4">Belongs to the EAF family.</text>
</comment>
<evidence type="ECO:0000259" key="17">
    <source>
        <dbReference type="Pfam" id="PF09816"/>
    </source>
</evidence>
<keyword evidence="6 16" id="KW-0812">Transmembrane</keyword>
<evidence type="ECO:0000256" key="2">
    <source>
        <dbReference type="ARBA" id="ARBA00004221"/>
    </source>
</evidence>
<keyword evidence="7" id="KW-0813">Transport</keyword>
<dbReference type="GO" id="GO:0003711">
    <property type="term" value="F:transcription elongation factor activity"/>
    <property type="evidence" value="ECO:0007669"/>
    <property type="project" value="TreeGrafter"/>
</dbReference>
<comment type="caution">
    <text evidence="18">The sequence shown here is derived from an EMBL/GenBank/DDBJ whole genome shotgun (WGS) entry which is preliminary data.</text>
</comment>
<dbReference type="Gene3D" id="1.20.1250.20">
    <property type="entry name" value="MFS general substrate transporter like domains"/>
    <property type="match status" value="2"/>
</dbReference>
<keyword evidence="11" id="KW-0010">Activator</keyword>